<evidence type="ECO:0000313" key="3">
    <source>
        <dbReference type="EMBL" id="PVU98919.1"/>
    </source>
</evidence>
<evidence type="ECO:0000256" key="1">
    <source>
        <dbReference type="SAM" id="MobiDB-lite"/>
    </source>
</evidence>
<dbReference type="Pfam" id="PF01585">
    <property type="entry name" value="G-patch"/>
    <property type="match status" value="1"/>
</dbReference>
<evidence type="ECO:0000259" key="2">
    <source>
        <dbReference type="PROSITE" id="PS50174"/>
    </source>
</evidence>
<feature type="region of interest" description="Disordered" evidence="1">
    <location>
        <begin position="539"/>
        <end position="572"/>
    </location>
</feature>
<feature type="compositionally biased region" description="Polar residues" evidence="1">
    <location>
        <begin position="562"/>
        <end position="572"/>
    </location>
</feature>
<name>A0A2T9Z2X1_9FUNG</name>
<sequence length="572" mass="66253">MNENIQSPSILNPQTEDDTVEAKLEKLKQEIKGLENHDFNQFPTEYNNTNIEGIDFVPSEDPRYWYNQESAIWYDTLDQTYSYYDSANQVYVPLEYSWGVEEPEDLCDSNLGEILIRMVVKDSQARNVHAGRVYELNDEVYIGRDKSTKFENYLRLEDINTSKCHAHLYTKEKYTRKRNYPKHRDHPESQLENEFEYDPQHHKDRKRTEYQYESNESTSRTRSRSRSNSHERRDRRTHDTDNGRDVERPKYGGRSGNKNFGKSKDKETRDLNKSGKGPNDTQLEDHRDHRRNQHKQQRGLPGSPNQEEIDREKSSDLFSNPNYLEIPPEKQLYIVDFGSTQGTFLNGSRLSKTKEASRPYELNHNDTLSIGCTVFSIHIHKGLPCSECSLAKTEISAEPIPEVHVDVQKTNGETKSIVTQSIEFNRKNEMKRMKNKYKLNAKAYNETSGYVDRAAVRANMMQHYPNMYKTQQFGAELDNQQHTSNGNKNKVIDGGNIGFQMLAKMGWSQGKGLGASEKGISEPVLALKNEGRFGLGTGFTAPVSENSKEIKKQMKNSERMYITQQRYNKSQE</sequence>
<dbReference type="Gene3D" id="2.60.200.20">
    <property type="match status" value="1"/>
</dbReference>
<feature type="region of interest" description="Disordered" evidence="1">
    <location>
        <begin position="175"/>
        <end position="323"/>
    </location>
</feature>
<feature type="domain" description="G-patch" evidence="2">
    <location>
        <begin position="494"/>
        <end position="540"/>
    </location>
</feature>
<dbReference type="Proteomes" id="UP000245699">
    <property type="component" value="Unassembled WGS sequence"/>
</dbReference>
<protein>
    <recommendedName>
        <fullName evidence="2">G-patch domain-containing protein</fullName>
    </recommendedName>
</protein>
<dbReference type="EMBL" id="MBFT01000061">
    <property type="protein sequence ID" value="PVU98919.1"/>
    <property type="molecule type" value="Genomic_DNA"/>
</dbReference>
<dbReference type="PANTHER" id="PTHR23106:SF24">
    <property type="entry name" value="ANGIOGENIC FACTOR WITH G PATCH AND FHA DOMAINS 1"/>
    <property type="match status" value="1"/>
</dbReference>
<feature type="compositionally biased region" description="Basic and acidic residues" evidence="1">
    <location>
        <begin position="546"/>
        <end position="558"/>
    </location>
</feature>
<dbReference type="InterPro" id="IPR053027">
    <property type="entry name" value="AGGF1"/>
</dbReference>
<dbReference type="InterPro" id="IPR000253">
    <property type="entry name" value="FHA_dom"/>
</dbReference>
<dbReference type="GO" id="GO:0003676">
    <property type="term" value="F:nucleic acid binding"/>
    <property type="evidence" value="ECO:0007669"/>
    <property type="project" value="InterPro"/>
</dbReference>
<dbReference type="SUPFAM" id="SSF49879">
    <property type="entry name" value="SMAD/FHA domain"/>
    <property type="match status" value="1"/>
</dbReference>
<feature type="compositionally biased region" description="Basic residues" evidence="1">
    <location>
        <begin position="288"/>
        <end position="297"/>
    </location>
</feature>
<proteinExistence type="predicted"/>
<keyword evidence="4" id="KW-1185">Reference proteome</keyword>
<organism evidence="3 4">
    <name type="scientific">Furculomyces boomerangus</name>
    <dbReference type="NCBI Taxonomy" id="61424"/>
    <lineage>
        <taxon>Eukaryota</taxon>
        <taxon>Fungi</taxon>
        <taxon>Fungi incertae sedis</taxon>
        <taxon>Zoopagomycota</taxon>
        <taxon>Kickxellomycotina</taxon>
        <taxon>Harpellomycetes</taxon>
        <taxon>Harpellales</taxon>
        <taxon>Harpellaceae</taxon>
        <taxon>Furculomyces</taxon>
    </lineage>
</organism>
<evidence type="ECO:0000313" key="4">
    <source>
        <dbReference type="Proteomes" id="UP000245699"/>
    </source>
</evidence>
<reference evidence="3 4" key="1">
    <citation type="journal article" date="2018" name="MBio">
        <title>Comparative Genomics Reveals the Core Gene Toolbox for the Fungus-Insect Symbiosis.</title>
        <authorList>
            <person name="Wang Y."/>
            <person name="Stata M."/>
            <person name="Wang W."/>
            <person name="Stajich J.E."/>
            <person name="White M.M."/>
            <person name="Moncalvo J.M."/>
        </authorList>
    </citation>
    <scope>NUCLEOTIDE SEQUENCE [LARGE SCALE GENOMIC DNA]</scope>
    <source>
        <strain evidence="3 4">AUS-77-4</strain>
    </source>
</reference>
<accession>A0A2T9Z2X1</accession>
<feature type="compositionally biased region" description="Basic and acidic residues" evidence="1">
    <location>
        <begin position="262"/>
        <end position="273"/>
    </location>
</feature>
<dbReference type="AlphaFoldDB" id="A0A2T9Z2X1"/>
<dbReference type="InterPro" id="IPR008984">
    <property type="entry name" value="SMAD_FHA_dom_sf"/>
</dbReference>
<feature type="compositionally biased region" description="Basic and acidic residues" evidence="1">
    <location>
        <begin position="228"/>
        <end position="250"/>
    </location>
</feature>
<dbReference type="OrthoDB" id="21470at2759"/>
<dbReference type="Pfam" id="PF00498">
    <property type="entry name" value="FHA"/>
    <property type="match status" value="1"/>
</dbReference>
<dbReference type="SMART" id="SM00443">
    <property type="entry name" value="G_patch"/>
    <property type="match status" value="1"/>
</dbReference>
<comment type="caution">
    <text evidence="3">The sequence shown here is derived from an EMBL/GenBank/DDBJ whole genome shotgun (WGS) entry which is preliminary data.</text>
</comment>
<feature type="compositionally biased region" description="Basic residues" evidence="1">
    <location>
        <begin position="175"/>
        <end position="184"/>
    </location>
</feature>
<feature type="compositionally biased region" description="Basic and acidic residues" evidence="1">
    <location>
        <begin position="198"/>
        <end position="210"/>
    </location>
</feature>
<dbReference type="PROSITE" id="PS50174">
    <property type="entry name" value="G_PATCH"/>
    <property type="match status" value="1"/>
</dbReference>
<gene>
    <name evidence="3" type="ORF">BB559_001139</name>
</gene>
<dbReference type="PANTHER" id="PTHR23106">
    <property type="entry name" value="ANGIOGENIC FACTOR WITH G PATCH AND FHA DOMAINS 1"/>
    <property type="match status" value="1"/>
</dbReference>
<dbReference type="STRING" id="61424.A0A2T9Z2X1"/>
<dbReference type="InterPro" id="IPR000467">
    <property type="entry name" value="G_patch_dom"/>
</dbReference>